<dbReference type="GO" id="GO:0030435">
    <property type="term" value="P:sporulation resulting in formation of a cellular spore"/>
    <property type="evidence" value="ECO:0007669"/>
    <property type="project" value="InterPro"/>
</dbReference>
<dbReference type="AlphaFoldDB" id="A0A3Q8S7J7"/>
<dbReference type="PROSITE" id="PS51724">
    <property type="entry name" value="SPOR"/>
    <property type="match status" value="1"/>
</dbReference>
<dbReference type="KEGG" id="plen:EIM92_10525"/>
<keyword evidence="3" id="KW-1185">Reference proteome</keyword>
<protein>
    <submittedName>
        <fullName evidence="2">SpoIID/LytB domain-containing protein</fullName>
    </submittedName>
</protein>
<dbReference type="InterPro" id="IPR013693">
    <property type="entry name" value="SpoIID/LytB_N"/>
</dbReference>
<dbReference type="InterPro" id="IPR013486">
    <property type="entry name" value="SpoIID/LytB"/>
</dbReference>
<dbReference type="PANTHER" id="PTHR30032:SF4">
    <property type="entry name" value="AMIDASE ENHANCER"/>
    <property type="match status" value="1"/>
</dbReference>
<dbReference type="Pfam" id="PF08486">
    <property type="entry name" value="SpoIID"/>
    <property type="match status" value="1"/>
</dbReference>
<dbReference type="PANTHER" id="PTHR30032">
    <property type="entry name" value="N-ACETYLMURAMOYL-L-ALANINE AMIDASE-RELATED"/>
    <property type="match status" value="1"/>
</dbReference>
<dbReference type="NCBIfam" id="TIGR02669">
    <property type="entry name" value="SpoIID_LytB"/>
    <property type="match status" value="1"/>
</dbReference>
<dbReference type="InterPro" id="IPR007730">
    <property type="entry name" value="SPOR-like_dom"/>
</dbReference>
<organism evidence="2 3">
    <name type="scientific">Paenibacillus lentus</name>
    <dbReference type="NCBI Taxonomy" id="1338368"/>
    <lineage>
        <taxon>Bacteria</taxon>
        <taxon>Bacillati</taxon>
        <taxon>Bacillota</taxon>
        <taxon>Bacilli</taxon>
        <taxon>Bacillales</taxon>
        <taxon>Paenibacillaceae</taxon>
        <taxon>Paenibacillus</taxon>
    </lineage>
</organism>
<sequence>MPDMRVRVAMFLDLGSTYRSIVPAVTMTAESAWQAGPQRGEGMESWLDFSPGQTVRFSVDGIKVKALESADWQLVSAAVKKLQGGTDRPIAVVSEQAGGTVYEVYTGPYASADEASAAVTRVAQALAGQLGNQQPSIHGSFYYSAGVFGSKAEAQAYSQTLKLPGIEVKVAVVGANQYAVWVGGAVSEAALAALKAQIVQLQPQLNLSAIDAEAPALIAYRDVTGDMNSPIAVEHYAVSGTNTKLLVRDSEDSVIQVMERSGRKYRGNFEISSVNGQLALVNDVPLEQYLYSVVAAEVPSSWPQESLKAQAVAARSYALYHAAGNKFKVAGLVDTTLSQVYNGVDKEVDSIIQAVDSTAGEVIKANDRIVEAIFSSNSGGMTADSTEVWSNPNSTFSSMISNEDKAAQAGLKSWYHVLLPTGKAGYVREDNVKLTEGTTAAGLPKMTVTANATNVRPIPMIQADVSPVAQMNPGDQAVVLGLVDESSSYSWIRGPYSSEELLKSLKGKTATDAPSPILNLEITQRGPSGRATQIKANGQILDVRYPDLFRSAFGGLPSTLFDIAATGRYTVQSASGATSSGTAASGTPVLSSTGVSNWNGGSLVVMGADGAARVIDQSNRFLFVGRGNGHGLGLSQWGAKGMADAGYDYEAILQHYYQNVIIVKE</sequence>
<dbReference type="Pfam" id="PF05036">
    <property type="entry name" value="SPOR"/>
    <property type="match status" value="1"/>
</dbReference>
<proteinExistence type="predicted"/>
<dbReference type="EMBL" id="CP034248">
    <property type="protein sequence ID" value="AZK48974.1"/>
    <property type="molecule type" value="Genomic_DNA"/>
</dbReference>
<name>A0A3Q8S7J7_9BACL</name>
<reference evidence="2 3" key="1">
    <citation type="submission" date="2018-11" db="EMBL/GenBank/DDBJ databases">
        <title>Genome sequencing of Paenibacillus lentus DSM25539(T).</title>
        <authorList>
            <person name="Kook J.-K."/>
            <person name="Park S.-N."/>
            <person name="Lim Y.K."/>
        </authorList>
    </citation>
    <scope>NUCLEOTIDE SEQUENCE [LARGE SCALE GENOMIC DNA]</scope>
    <source>
        <strain evidence="2 3">DSM 25539</strain>
    </source>
</reference>
<gene>
    <name evidence="2" type="ORF">EIM92_10525</name>
</gene>
<evidence type="ECO:0000259" key="1">
    <source>
        <dbReference type="PROSITE" id="PS51724"/>
    </source>
</evidence>
<evidence type="ECO:0000313" key="2">
    <source>
        <dbReference type="EMBL" id="AZK48974.1"/>
    </source>
</evidence>
<dbReference type="GO" id="GO:0042834">
    <property type="term" value="F:peptidoglycan binding"/>
    <property type="evidence" value="ECO:0007669"/>
    <property type="project" value="InterPro"/>
</dbReference>
<evidence type="ECO:0000313" key="3">
    <source>
        <dbReference type="Proteomes" id="UP000273145"/>
    </source>
</evidence>
<dbReference type="OrthoDB" id="9794671at2"/>
<dbReference type="InterPro" id="IPR051922">
    <property type="entry name" value="Bact_Sporulation_Assoc"/>
</dbReference>
<feature type="domain" description="SPOR" evidence="1">
    <location>
        <begin position="135"/>
        <end position="214"/>
    </location>
</feature>
<accession>A0A3Q8S7J7</accession>
<dbReference type="GO" id="GO:0030288">
    <property type="term" value="C:outer membrane-bounded periplasmic space"/>
    <property type="evidence" value="ECO:0007669"/>
    <property type="project" value="TreeGrafter"/>
</dbReference>
<dbReference type="Proteomes" id="UP000273145">
    <property type="component" value="Chromosome"/>
</dbReference>